<dbReference type="Proteomes" id="UP000250235">
    <property type="component" value="Unassembled WGS sequence"/>
</dbReference>
<name>A0A2Z7D2N9_9LAMI</name>
<sequence length="82" mass="9543">MEEEENSSPILDIDELDDMLYGEEALPKNRHEEEDINNVIGEMQQSPSLDLEELFDGVDEDNNDVERTLQELDMTWTERNAT</sequence>
<reference evidence="1 2" key="1">
    <citation type="journal article" date="2015" name="Proc. Natl. Acad. Sci. U.S.A.">
        <title>The resurrection genome of Boea hygrometrica: A blueprint for survival of dehydration.</title>
        <authorList>
            <person name="Xiao L."/>
            <person name="Yang G."/>
            <person name="Zhang L."/>
            <person name="Yang X."/>
            <person name="Zhao S."/>
            <person name="Ji Z."/>
            <person name="Zhou Q."/>
            <person name="Hu M."/>
            <person name="Wang Y."/>
            <person name="Chen M."/>
            <person name="Xu Y."/>
            <person name="Jin H."/>
            <person name="Xiao X."/>
            <person name="Hu G."/>
            <person name="Bao F."/>
            <person name="Hu Y."/>
            <person name="Wan P."/>
            <person name="Li L."/>
            <person name="Deng X."/>
            <person name="Kuang T."/>
            <person name="Xiang C."/>
            <person name="Zhu J.K."/>
            <person name="Oliver M.J."/>
            <person name="He Y."/>
        </authorList>
    </citation>
    <scope>NUCLEOTIDE SEQUENCE [LARGE SCALE GENOMIC DNA]</scope>
    <source>
        <strain evidence="2">cv. XS01</strain>
    </source>
</reference>
<dbReference type="OrthoDB" id="1386521at2759"/>
<keyword evidence="2" id="KW-1185">Reference proteome</keyword>
<gene>
    <name evidence="1" type="ORF">F511_23109</name>
</gene>
<organism evidence="1 2">
    <name type="scientific">Dorcoceras hygrometricum</name>
    <dbReference type="NCBI Taxonomy" id="472368"/>
    <lineage>
        <taxon>Eukaryota</taxon>
        <taxon>Viridiplantae</taxon>
        <taxon>Streptophyta</taxon>
        <taxon>Embryophyta</taxon>
        <taxon>Tracheophyta</taxon>
        <taxon>Spermatophyta</taxon>
        <taxon>Magnoliopsida</taxon>
        <taxon>eudicotyledons</taxon>
        <taxon>Gunneridae</taxon>
        <taxon>Pentapetalae</taxon>
        <taxon>asterids</taxon>
        <taxon>lamiids</taxon>
        <taxon>Lamiales</taxon>
        <taxon>Gesneriaceae</taxon>
        <taxon>Didymocarpoideae</taxon>
        <taxon>Trichosporeae</taxon>
        <taxon>Loxocarpinae</taxon>
        <taxon>Dorcoceras</taxon>
    </lineage>
</organism>
<evidence type="ECO:0000313" key="2">
    <source>
        <dbReference type="Proteomes" id="UP000250235"/>
    </source>
</evidence>
<proteinExistence type="predicted"/>
<accession>A0A2Z7D2N9</accession>
<dbReference type="EMBL" id="KQ990204">
    <property type="protein sequence ID" value="KZV53525.1"/>
    <property type="molecule type" value="Genomic_DNA"/>
</dbReference>
<evidence type="ECO:0000313" key="1">
    <source>
        <dbReference type="EMBL" id="KZV53525.1"/>
    </source>
</evidence>
<protein>
    <submittedName>
        <fullName evidence="1">Uncharacterized protein</fullName>
    </submittedName>
</protein>
<dbReference type="AlphaFoldDB" id="A0A2Z7D2N9"/>